<evidence type="ECO:0000256" key="4">
    <source>
        <dbReference type="ARBA" id="ARBA00023002"/>
    </source>
</evidence>
<reference evidence="7 8" key="1">
    <citation type="submission" date="2016-10" db="EMBL/GenBank/DDBJ databases">
        <authorList>
            <person name="de Groot N.N."/>
        </authorList>
    </citation>
    <scope>NUCLEOTIDE SEQUENCE [LARGE SCALE GENOMIC DNA]</scope>
    <source>
        <strain evidence="7 8">DSM 21632</strain>
    </source>
</reference>
<evidence type="ECO:0000259" key="6">
    <source>
        <dbReference type="Pfam" id="PF01266"/>
    </source>
</evidence>
<evidence type="ECO:0000256" key="3">
    <source>
        <dbReference type="ARBA" id="ARBA00022827"/>
    </source>
</evidence>
<dbReference type="STRING" id="568899.SAMN05192534_13516"/>
<dbReference type="PANTHER" id="PTHR43104">
    <property type="entry name" value="L-2-HYDROXYGLUTARATE DEHYDROGENASE, MITOCHONDRIAL"/>
    <property type="match status" value="1"/>
</dbReference>
<dbReference type="GO" id="GO:0005737">
    <property type="term" value="C:cytoplasm"/>
    <property type="evidence" value="ECO:0007669"/>
    <property type="project" value="TreeGrafter"/>
</dbReference>
<sequence length="400" mass="44349">MYDYAIIGAGIVGLSTGYALLKRHPEASVVVIDKETHVAAHQTGHNSGVMHSGIYYKPNSLKARLAKAGNEAMVSFCEQHNVDYDICGKVIVAANEQERPLLDNLYQRGRQNGLDVQKLTKEQLQEKEPHANGVEAVYVPSAGIVDYKQVSQTFASLIEKCGGKLQLGTEVIRIHEKEQHTQVETTSGSITSRVLINCAGLHSDRIAKMAGYYTDMQIVPFRGEYYQLKKEKRHLVKNLIYPVPNPDFPFLGVHFTRMIDGDVEAGPNAVLGLKREGYRKTDFHPKDMMEVMKYGGFWKLAKQYAKEGANEMIRSLSKKRFVESMQKLIPSITEADVEPGPAGVRAQALREDGSLVDDFHIIEGKRCLHVCNAPSPAATASIPIGEEIASRVLTKHAPVH</sequence>
<dbReference type="Gene3D" id="3.30.9.10">
    <property type="entry name" value="D-Amino Acid Oxidase, subunit A, domain 2"/>
    <property type="match status" value="1"/>
</dbReference>
<dbReference type="NCBIfam" id="NF008726">
    <property type="entry name" value="PRK11728.1"/>
    <property type="match status" value="1"/>
</dbReference>
<dbReference type="InterPro" id="IPR006076">
    <property type="entry name" value="FAD-dep_OxRdtase"/>
</dbReference>
<evidence type="ECO:0000313" key="8">
    <source>
        <dbReference type="Proteomes" id="UP000199163"/>
    </source>
</evidence>
<evidence type="ECO:0000256" key="5">
    <source>
        <dbReference type="ARBA" id="ARBA00037941"/>
    </source>
</evidence>
<keyword evidence="2" id="KW-0285">Flavoprotein</keyword>
<comment type="similarity">
    <text evidence="5">Belongs to the L2HGDH family.</text>
</comment>
<organism evidence="7 8">
    <name type="scientific">Alteribacillus persepolensis</name>
    <dbReference type="NCBI Taxonomy" id="568899"/>
    <lineage>
        <taxon>Bacteria</taxon>
        <taxon>Bacillati</taxon>
        <taxon>Bacillota</taxon>
        <taxon>Bacilli</taxon>
        <taxon>Bacillales</taxon>
        <taxon>Bacillaceae</taxon>
        <taxon>Alteribacillus</taxon>
    </lineage>
</organism>
<comment type="cofactor">
    <cofactor evidence="1">
        <name>FAD</name>
        <dbReference type="ChEBI" id="CHEBI:57692"/>
    </cofactor>
</comment>
<gene>
    <name evidence="7" type="ORF">SAMN05192534_13516</name>
</gene>
<dbReference type="Proteomes" id="UP000199163">
    <property type="component" value="Unassembled WGS sequence"/>
</dbReference>
<dbReference type="GO" id="GO:0047545">
    <property type="term" value="F:(S)-2-hydroxyglutarate dehydrogenase activity"/>
    <property type="evidence" value="ECO:0007669"/>
    <property type="project" value="TreeGrafter"/>
</dbReference>
<keyword evidence="8" id="KW-1185">Reference proteome</keyword>
<evidence type="ECO:0000256" key="1">
    <source>
        <dbReference type="ARBA" id="ARBA00001974"/>
    </source>
</evidence>
<dbReference type="InterPro" id="IPR036188">
    <property type="entry name" value="FAD/NAD-bd_sf"/>
</dbReference>
<dbReference type="Gene3D" id="3.50.50.60">
    <property type="entry name" value="FAD/NAD(P)-binding domain"/>
    <property type="match status" value="1"/>
</dbReference>
<evidence type="ECO:0000256" key="2">
    <source>
        <dbReference type="ARBA" id="ARBA00022630"/>
    </source>
</evidence>
<keyword evidence="4" id="KW-0560">Oxidoreductase</keyword>
<protein>
    <submittedName>
        <fullName evidence="7">L-2-hydroxyglutarate oxidase</fullName>
    </submittedName>
</protein>
<accession>A0A1G8JRC9</accession>
<evidence type="ECO:0000313" key="7">
    <source>
        <dbReference type="EMBL" id="SDI33110.1"/>
    </source>
</evidence>
<dbReference type="OrthoDB" id="9801699at2"/>
<name>A0A1G8JRC9_9BACI</name>
<dbReference type="AlphaFoldDB" id="A0A1G8JRC9"/>
<feature type="domain" description="FAD dependent oxidoreductase" evidence="6">
    <location>
        <begin position="3"/>
        <end position="390"/>
    </location>
</feature>
<keyword evidence="3" id="KW-0274">FAD</keyword>
<dbReference type="SUPFAM" id="SSF51905">
    <property type="entry name" value="FAD/NAD(P)-binding domain"/>
    <property type="match status" value="1"/>
</dbReference>
<dbReference type="EMBL" id="FNDK01000035">
    <property type="protein sequence ID" value="SDI33110.1"/>
    <property type="molecule type" value="Genomic_DNA"/>
</dbReference>
<proteinExistence type="inferred from homology"/>
<dbReference type="PANTHER" id="PTHR43104:SF2">
    <property type="entry name" value="L-2-HYDROXYGLUTARATE DEHYDROGENASE, MITOCHONDRIAL"/>
    <property type="match status" value="1"/>
</dbReference>
<dbReference type="RefSeq" id="WP_091276584.1">
    <property type="nucleotide sequence ID" value="NZ_FNDK01000035.1"/>
</dbReference>
<dbReference type="Pfam" id="PF01266">
    <property type="entry name" value="DAO"/>
    <property type="match status" value="1"/>
</dbReference>